<dbReference type="RefSeq" id="WP_349228082.1">
    <property type="nucleotide sequence ID" value="NZ_JBBMFJ010000001.1"/>
</dbReference>
<keyword evidence="1" id="KW-0732">Signal</keyword>
<evidence type="ECO:0000313" key="3">
    <source>
        <dbReference type="Proteomes" id="UP001437460"/>
    </source>
</evidence>
<accession>A0ABV1HIY2</accession>
<evidence type="ECO:0000256" key="1">
    <source>
        <dbReference type="SAM" id="SignalP"/>
    </source>
</evidence>
<dbReference type="Proteomes" id="UP001437460">
    <property type="component" value="Unassembled WGS sequence"/>
</dbReference>
<gene>
    <name evidence="2" type="ORF">WMO41_00215</name>
</gene>
<keyword evidence="3" id="KW-1185">Reference proteome</keyword>
<name>A0ABV1HIY2_9FIRM</name>
<dbReference type="EMBL" id="JBBMFJ010000001">
    <property type="protein sequence ID" value="MEQ2561613.1"/>
    <property type="molecule type" value="Genomic_DNA"/>
</dbReference>
<protein>
    <recommendedName>
        <fullName evidence="4">Lipoprotein</fullName>
    </recommendedName>
</protein>
<feature type="signal peptide" evidence="1">
    <location>
        <begin position="1"/>
        <end position="19"/>
    </location>
</feature>
<dbReference type="PROSITE" id="PS51257">
    <property type="entry name" value="PROKAR_LIPOPROTEIN"/>
    <property type="match status" value="1"/>
</dbReference>
<proteinExistence type="predicted"/>
<evidence type="ECO:0008006" key="4">
    <source>
        <dbReference type="Google" id="ProtNLM"/>
    </source>
</evidence>
<comment type="caution">
    <text evidence="2">The sequence shown here is derived from an EMBL/GenBank/DDBJ whole genome shotgun (WGS) entry which is preliminary data.</text>
</comment>
<evidence type="ECO:0000313" key="2">
    <source>
        <dbReference type="EMBL" id="MEQ2561613.1"/>
    </source>
</evidence>
<sequence length="286" mass="31242">MQKYRKFLVLLALSATALAVSGCGASESTAAKTADTSATSMQADQEPSDMIFLDNTMYYDAGRTVFTQPDHTDGTIQSITAGGQKPARNEEASFDCQGAPYCILADGAAAVLTDEASGTYELFLADDTVEFQGVFKKKKELSDDTLKWLNFYYSLSESDRNALSMIPSEFAGQIPSGSTAVNETAVSGTSYPEALTQEELDATEALAQYYFTEEVTSFEGVDQIYPADSSDPQYHNSGIEDDYGPGNIIIYRVLTNLDRRDGNPFRYISIARKSKSDDWKIINSGF</sequence>
<reference evidence="2 3" key="1">
    <citation type="submission" date="2024-03" db="EMBL/GenBank/DDBJ databases">
        <title>Human intestinal bacterial collection.</title>
        <authorList>
            <person name="Pauvert C."/>
            <person name="Hitch T.C.A."/>
            <person name="Clavel T."/>
        </authorList>
    </citation>
    <scope>NUCLEOTIDE SEQUENCE [LARGE SCALE GENOMIC DNA]</scope>
    <source>
        <strain evidence="2 3">CLA-AP-H27</strain>
    </source>
</reference>
<organism evidence="2 3">
    <name type="scientific">Ventrimonas faecis</name>
    <dbReference type="NCBI Taxonomy" id="3133170"/>
    <lineage>
        <taxon>Bacteria</taxon>
        <taxon>Bacillati</taxon>
        <taxon>Bacillota</taxon>
        <taxon>Clostridia</taxon>
        <taxon>Lachnospirales</taxon>
        <taxon>Lachnospiraceae</taxon>
        <taxon>Ventrimonas</taxon>
    </lineage>
</organism>
<feature type="chain" id="PRO_5046435701" description="Lipoprotein" evidence="1">
    <location>
        <begin position="20"/>
        <end position="286"/>
    </location>
</feature>